<feature type="compositionally biased region" description="Pro residues" evidence="4">
    <location>
        <begin position="473"/>
        <end position="482"/>
    </location>
</feature>
<evidence type="ECO:0000313" key="9">
    <source>
        <dbReference type="Proteomes" id="UP000274922"/>
    </source>
</evidence>
<keyword evidence="2" id="KW-0677">Repeat</keyword>
<evidence type="ECO:0000256" key="1">
    <source>
        <dbReference type="ARBA" id="ARBA00004123"/>
    </source>
</evidence>
<accession>A0A4V1IUF7</accession>
<evidence type="ECO:0000313" key="8">
    <source>
        <dbReference type="EMBL" id="RKP00399.1"/>
    </source>
</evidence>
<name>A0A4V1IUF7_9FUNG</name>
<dbReference type="SMART" id="SM00285">
    <property type="entry name" value="PBD"/>
    <property type="match status" value="1"/>
</dbReference>
<reference evidence="9" key="1">
    <citation type="journal article" date="2018" name="Nat. Microbiol.">
        <title>Leveraging single-cell genomics to expand the fungal tree of life.</title>
        <authorList>
            <person name="Ahrendt S.R."/>
            <person name="Quandt C.A."/>
            <person name="Ciobanu D."/>
            <person name="Clum A."/>
            <person name="Salamov A."/>
            <person name="Andreopoulos B."/>
            <person name="Cheng J.F."/>
            <person name="Woyke T."/>
            <person name="Pelin A."/>
            <person name="Henrissat B."/>
            <person name="Reynolds N.K."/>
            <person name="Benny G.L."/>
            <person name="Smith M.E."/>
            <person name="James T.Y."/>
            <person name="Grigoriev I.V."/>
        </authorList>
    </citation>
    <scope>NUCLEOTIDE SEQUENCE [LARGE SCALE GENOMIC DNA]</scope>
    <source>
        <strain evidence="9">ATCC 52028</strain>
    </source>
</reference>
<keyword evidence="3" id="KW-0539">Nucleus</keyword>
<evidence type="ECO:0000259" key="6">
    <source>
        <dbReference type="PROSITE" id="PS50229"/>
    </source>
</evidence>
<dbReference type="Gene3D" id="3.90.810.10">
    <property type="entry name" value="CRIB domain"/>
    <property type="match status" value="1"/>
</dbReference>
<dbReference type="GO" id="GO:0005634">
    <property type="term" value="C:nucleus"/>
    <property type="evidence" value="ECO:0007669"/>
    <property type="project" value="UniProtKB-SubCell"/>
</dbReference>
<dbReference type="Gene3D" id="6.10.280.150">
    <property type="match status" value="1"/>
</dbReference>
<dbReference type="Pfam" id="PF00568">
    <property type="entry name" value="WH1"/>
    <property type="match status" value="1"/>
</dbReference>
<dbReference type="InterPro" id="IPR000697">
    <property type="entry name" value="WH1/EVH1_dom"/>
</dbReference>
<dbReference type="Proteomes" id="UP000274922">
    <property type="component" value="Unassembled WGS sequence"/>
</dbReference>
<dbReference type="SUPFAM" id="SSF50729">
    <property type="entry name" value="PH domain-like"/>
    <property type="match status" value="1"/>
</dbReference>
<feature type="domain" description="WH1" evidence="6">
    <location>
        <begin position="13"/>
        <end position="146"/>
    </location>
</feature>
<evidence type="ECO:0000256" key="3">
    <source>
        <dbReference type="ARBA" id="ARBA00023242"/>
    </source>
</evidence>
<dbReference type="InterPro" id="IPR036936">
    <property type="entry name" value="CRIB_dom_sf"/>
</dbReference>
<evidence type="ECO:0000259" key="5">
    <source>
        <dbReference type="PROSITE" id="PS50108"/>
    </source>
</evidence>
<feature type="compositionally biased region" description="Low complexity" evidence="4">
    <location>
        <begin position="373"/>
        <end position="387"/>
    </location>
</feature>
<feature type="domain" description="WH2" evidence="7">
    <location>
        <begin position="566"/>
        <end position="585"/>
    </location>
</feature>
<comment type="subcellular location">
    <subcellularLocation>
        <location evidence="1">Nucleus</location>
    </subcellularLocation>
</comment>
<gene>
    <name evidence="8" type="ORF">CXG81DRAFT_19647</name>
</gene>
<dbReference type="PROSITE" id="PS51082">
    <property type="entry name" value="WH2"/>
    <property type="match status" value="1"/>
</dbReference>
<dbReference type="InterPro" id="IPR003124">
    <property type="entry name" value="WH2_dom"/>
</dbReference>
<dbReference type="InterPro" id="IPR011993">
    <property type="entry name" value="PH-like_dom_sf"/>
</dbReference>
<dbReference type="OrthoDB" id="8963340at2759"/>
<feature type="compositionally biased region" description="Pro residues" evidence="4">
    <location>
        <begin position="422"/>
        <end position="442"/>
    </location>
</feature>
<feature type="compositionally biased region" description="Low complexity" evidence="4">
    <location>
        <begin position="591"/>
        <end position="603"/>
    </location>
</feature>
<evidence type="ECO:0008006" key="10">
    <source>
        <dbReference type="Google" id="ProtNLM"/>
    </source>
</evidence>
<feature type="compositionally biased region" description="Low complexity" evidence="4">
    <location>
        <begin position="201"/>
        <end position="216"/>
    </location>
</feature>
<evidence type="ECO:0000256" key="2">
    <source>
        <dbReference type="ARBA" id="ARBA00022737"/>
    </source>
</evidence>
<evidence type="ECO:0000259" key="7">
    <source>
        <dbReference type="PROSITE" id="PS51082"/>
    </source>
</evidence>
<protein>
    <recommendedName>
        <fullName evidence="10">WH1-domain-containing protein</fullName>
    </recommendedName>
</protein>
<dbReference type="PROSITE" id="PS50108">
    <property type="entry name" value="CRIB"/>
    <property type="match status" value="1"/>
</dbReference>
<feature type="compositionally biased region" description="Pro residues" evidence="4">
    <location>
        <begin position="451"/>
        <end position="465"/>
    </location>
</feature>
<proteinExistence type="predicted"/>
<feature type="region of interest" description="Disordered" evidence="4">
    <location>
        <begin position="339"/>
        <end position="603"/>
    </location>
</feature>
<dbReference type="SMART" id="SM00461">
    <property type="entry name" value="WH1"/>
    <property type="match status" value="1"/>
</dbReference>
<feature type="compositionally biased region" description="Low complexity" evidence="4">
    <location>
        <begin position="410"/>
        <end position="421"/>
    </location>
</feature>
<dbReference type="STRING" id="1555241.A0A4V1IUF7"/>
<feature type="region of interest" description="Disordered" evidence="4">
    <location>
        <begin position="183"/>
        <end position="278"/>
    </location>
</feature>
<dbReference type="Gene3D" id="2.30.29.30">
    <property type="entry name" value="Pleckstrin-homology domain (PH domain)/Phosphotyrosine-binding domain (PTB)"/>
    <property type="match status" value="1"/>
</dbReference>
<feature type="compositionally biased region" description="Pro residues" evidence="4">
    <location>
        <begin position="489"/>
        <end position="524"/>
    </location>
</feature>
<dbReference type="AlphaFoldDB" id="A0A4V1IUF7"/>
<dbReference type="GO" id="GO:0003779">
    <property type="term" value="F:actin binding"/>
    <property type="evidence" value="ECO:0007669"/>
    <property type="project" value="InterPro"/>
</dbReference>
<feature type="compositionally biased region" description="Low complexity" evidence="4">
    <location>
        <begin position="253"/>
        <end position="263"/>
    </location>
</feature>
<feature type="compositionally biased region" description="Low complexity" evidence="4">
    <location>
        <begin position="339"/>
        <end position="352"/>
    </location>
</feature>
<keyword evidence="9" id="KW-1185">Reference proteome</keyword>
<dbReference type="Pfam" id="PF00786">
    <property type="entry name" value="PBD"/>
    <property type="match status" value="1"/>
</dbReference>
<feature type="domain" description="CRIB" evidence="5">
    <location>
        <begin position="277"/>
        <end position="290"/>
    </location>
</feature>
<sequence>MSLLADERRRIEGALASSEILALAVAKLYVAHPNPREWSLAGHVGAVALTRAAADAGTPALPATGVRPFHARTGKTFTFTLMDVASASVLWSHDLALSPGGDCKYKADTPTFHSFAGAHQMTGFSFADEADATAFLRAVQQKETARNISAAYAPPPVAMGMVMPGAGAAAGVHAVPAPVPTGLMAKPPAPSRHGASMSESAAPRLHAPAAGAAAADPRPRKISSASIATVPLPSASSTNSPSGGGHMGTTTTKSFFGAPSSSKGSKKGKPKFDKSMIGAPQNFSHVSHVGYNPQTGFSAQNIPADWKIIFAKAGISEEQLNDKRTAKIVSRFMKEHVGATPGAAPAGARAPPSRIGTSPATAGSPAGSFGLSTPTAAPAIPPSGTRRAPPPPPPSRGTARGPPPPPPPSRMATAPAASAGAGPPPPQPQHAMPVPMPMPMPAASPVAYAVTPPPALPSHHAPPVPAAAAAAAPAPPPPPPIPSRDYPVASPPAPPSYGVPAPPPIPSRGAGGPPPPPPPPPPPAAGMGMAMGMGGPPPPPAPPMGAGMGAPGAPPRGMPAAPMGDGRSTLLDSIRSAGVGSLRKVEHVPQASTASDDTSGDGSDAIAAALKAALAGRKNVLADSDSDDEDEDEDDW</sequence>
<dbReference type="PROSITE" id="PS50229">
    <property type="entry name" value="WH1"/>
    <property type="match status" value="1"/>
</dbReference>
<organism evidence="8 9">
    <name type="scientific">Caulochytrium protostelioides</name>
    <dbReference type="NCBI Taxonomy" id="1555241"/>
    <lineage>
        <taxon>Eukaryota</taxon>
        <taxon>Fungi</taxon>
        <taxon>Fungi incertae sedis</taxon>
        <taxon>Chytridiomycota</taxon>
        <taxon>Chytridiomycota incertae sedis</taxon>
        <taxon>Chytridiomycetes</taxon>
        <taxon>Caulochytriales</taxon>
        <taxon>Caulochytriaceae</taxon>
        <taxon>Caulochytrium</taxon>
    </lineage>
</organism>
<dbReference type="CDD" id="cd00132">
    <property type="entry name" value="CRIB"/>
    <property type="match status" value="1"/>
</dbReference>
<feature type="compositionally biased region" description="Pro residues" evidence="4">
    <location>
        <begin position="388"/>
        <end position="409"/>
    </location>
</feature>
<evidence type="ECO:0000256" key="4">
    <source>
        <dbReference type="SAM" id="MobiDB-lite"/>
    </source>
</evidence>
<dbReference type="InterPro" id="IPR000095">
    <property type="entry name" value="CRIB_dom"/>
</dbReference>
<dbReference type="EMBL" id="ML014218">
    <property type="protein sequence ID" value="RKP00399.1"/>
    <property type="molecule type" value="Genomic_DNA"/>
</dbReference>